<sequence length="614" mass="69784">MNDIYYRTSAREQPIQEFRLTRTGRPGTIYNGVPDWVYEEEILESNKALWFSPDGTHLVFATYNDSRTPVMNIPYYGAPGDLRYQYTQAVNIRYPKPGRPNPTVSLNVLNLAELQYQKPVTQFDIPPRQNLKEPVLSIVAWAAPYQLIAIWMNRVQNEAAIVQCSTLNNNCKEILSLSERSGWVSLSAPLFSPDGTKMALVLSVDQGPELGPYRHLTLIDLNSRTPVRPVPLTSGKFVVTDLLAWDQKNIFFLATEENEPGHLKVGKVPATVEGAPHPVECVSCPWDKTEHGECHYTGATFSKKYSYFMQTCAGPVVPEIILFSKEGEKIMTWERNSRMRRKLENVVLPVNKEMRVPIKGVSDGEMMAHVRLHLPPGIDTSGKTKYPLLVQVYGGPGSNMVTDRFSIDWYSHLVVNQSVIYAKIDGRGSGLKGDNMLFANYKKLGTYEIHDQINVTKYLINNLKYIDEKRTAIWGWSYGGYATGMVMAQDTKGVFKCGISVAPVTDWLLYDTLYTERYMGLPTPEDNLRGYEEASLNNKVDNFKNKSFFLIHGTLDDNVHYQQSMMLAKALETNDILFEQQSYPDEAHGLSDVRPHLYHSIHRFLRQCFNLPQH</sequence>
<dbReference type="SUPFAM" id="SSF53474">
    <property type="entry name" value="alpha/beta-Hydrolases"/>
    <property type="match status" value="1"/>
</dbReference>
<comment type="caution">
    <text evidence="6">The sequence shown here is derived from an EMBL/GenBank/DDBJ whole genome shotgun (WGS) entry which is preliminary data.</text>
</comment>
<evidence type="ECO:0000256" key="3">
    <source>
        <dbReference type="ARBA" id="ARBA00072929"/>
    </source>
</evidence>
<dbReference type="Proteomes" id="UP001461498">
    <property type="component" value="Unassembled WGS sequence"/>
</dbReference>
<feature type="domain" description="Peptidase S9 prolyl oligopeptidase catalytic" evidence="4">
    <location>
        <begin position="406"/>
        <end position="610"/>
    </location>
</feature>
<evidence type="ECO:0000256" key="2">
    <source>
        <dbReference type="ARBA" id="ARBA00023180"/>
    </source>
</evidence>
<dbReference type="InterPro" id="IPR002469">
    <property type="entry name" value="Peptidase_S9B_N"/>
</dbReference>
<feature type="domain" description="Dipeptidylpeptidase IV N-terminal" evidence="5">
    <location>
        <begin position="2"/>
        <end position="318"/>
    </location>
</feature>
<protein>
    <recommendedName>
        <fullName evidence="3">Venom dipeptidyl peptidase 4</fullName>
    </recommendedName>
</protein>
<evidence type="ECO:0000313" key="6">
    <source>
        <dbReference type="EMBL" id="KAK9510665.1"/>
    </source>
</evidence>
<dbReference type="FunFam" id="3.40.50.1820:FF:000003">
    <property type="entry name" value="Dipeptidyl peptidase 4"/>
    <property type="match status" value="1"/>
</dbReference>
<keyword evidence="7" id="KW-1185">Reference proteome</keyword>
<comment type="similarity">
    <text evidence="1">Belongs to the peptidase S9B family. DPPIV subfamily.</text>
</comment>
<accession>A0AAW1DKS4</accession>
<gene>
    <name evidence="6" type="ORF">O3M35_005402</name>
</gene>
<dbReference type="InterPro" id="IPR029058">
    <property type="entry name" value="AB_hydrolase_fold"/>
</dbReference>
<organism evidence="6 7">
    <name type="scientific">Rhynocoris fuscipes</name>
    <dbReference type="NCBI Taxonomy" id="488301"/>
    <lineage>
        <taxon>Eukaryota</taxon>
        <taxon>Metazoa</taxon>
        <taxon>Ecdysozoa</taxon>
        <taxon>Arthropoda</taxon>
        <taxon>Hexapoda</taxon>
        <taxon>Insecta</taxon>
        <taxon>Pterygota</taxon>
        <taxon>Neoptera</taxon>
        <taxon>Paraneoptera</taxon>
        <taxon>Hemiptera</taxon>
        <taxon>Heteroptera</taxon>
        <taxon>Panheteroptera</taxon>
        <taxon>Cimicomorpha</taxon>
        <taxon>Reduviidae</taxon>
        <taxon>Harpactorinae</taxon>
        <taxon>Harpactorini</taxon>
        <taxon>Rhynocoris</taxon>
    </lineage>
</organism>
<dbReference type="PANTHER" id="PTHR11731">
    <property type="entry name" value="PROTEASE FAMILY S9B,C DIPEPTIDYL-PEPTIDASE IV-RELATED"/>
    <property type="match status" value="1"/>
</dbReference>
<dbReference type="GO" id="GO:0008236">
    <property type="term" value="F:serine-type peptidase activity"/>
    <property type="evidence" value="ECO:0007669"/>
    <property type="project" value="InterPro"/>
</dbReference>
<dbReference type="InterPro" id="IPR050278">
    <property type="entry name" value="Serine_Prot_S9B/DPPIV"/>
</dbReference>
<dbReference type="PANTHER" id="PTHR11731:SF154">
    <property type="entry name" value="VENOM DIPEPTIDYL PEPTIDASE 4-LIKE PROTEIN"/>
    <property type="match status" value="1"/>
</dbReference>
<dbReference type="GO" id="GO:0008239">
    <property type="term" value="F:dipeptidyl-peptidase activity"/>
    <property type="evidence" value="ECO:0007669"/>
    <property type="project" value="TreeGrafter"/>
</dbReference>
<evidence type="ECO:0000259" key="5">
    <source>
        <dbReference type="Pfam" id="PF00930"/>
    </source>
</evidence>
<keyword evidence="2" id="KW-0325">Glycoprotein</keyword>
<dbReference type="AlphaFoldDB" id="A0AAW1DKS4"/>
<dbReference type="Pfam" id="PF00930">
    <property type="entry name" value="DPPIV_N"/>
    <property type="match status" value="1"/>
</dbReference>
<dbReference type="EMBL" id="JAPXFL010000002">
    <property type="protein sequence ID" value="KAK9510665.1"/>
    <property type="molecule type" value="Genomic_DNA"/>
</dbReference>
<dbReference type="GO" id="GO:0006508">
    <property type="term" value="P:proteolysis"/>
    <property type="evidence" value="ECO:0007669"/>
    <property type="project" value="InterPro"/>
</dbReference>
<evidence type="ECO:0000259" key="4">
    <source>
        <dbReference type="Pfam" id="PF00326"/>
    </source>
</evidence>
<reference evidence="6 7" key="1">
    <citation type="submission" date="2022-12" db="EMBL/GenBank/DDBJ databases">
        <title>Chromosome-level genome assembly of true bugs.</title>
        <authorList>
            <person name="Ma L."/>
            <person name="Li H."/>
        </authorList>
    </citation>
    <scope>NUCLEOTIDE SEQUENCE [LARGE SCALE GENOMIC DNA]</scope>
    <source>
        <strain evidence="6">Lab_2022b</strain>
    </source>
</reference>
<evidence type="ECO:0000256" key="1">
    <source>
        <dbReference type="ARBA" id="ARBA00010036"/>
    </source>
</evidence>
<dbReference type="Pfam" id="PF00326">
    <property type="entry name" value="Peptidase_S9"/>
    <property type="match status" value="1"/>
</dbReference>
<dbReference type="Gene3D" id="3.40.50.1820">
    <property type="entry name" value="alpha/beta hydrolase"/>
    <property type="match status" value="1"/>
</dbReference>
<dbReference type="GO" id="GO:0005886">
    <property type="term" value="C:plasma membrane"/>
    <property type="evidence" value="ECO:0007669"/>
    <property type="project" value="TreeGrafter"/>
</dbReference>
<dbReference type="Gene3D" id="2.140.10.30">
    <property type="entry name" value="Dipeptidylpeptidase IV, N-terminal domain"/>
    <property type="match status" value="1"/>
</dbReference>
<name>A0AAW1DKS4_9HEMI</name>
<dbReference type="SUPFAM" id="SSF82171">
    <property type="entry name" value="DPP6 N-terminal domain-like"/>
    <property type="match status" value="1"/>
</dbReference>
<proteinExistence type="inferred from homology"/>
<evidence type="ECO:0000313" key="7">
    <source>
        <dbReference type="Proteomes" id="UP001461498"/>
    </source>
</evidence>
<dbReference type="InterPro" id="IPR001375">
    <property type="entry name" value="Peptidase_S9_cat"/>
</dbReference>